<evidence type="ECO:0000256" key="17">
    <source>
        <dbReference type="ARBA" id="ARBA00023211"/>
    </source>
</evidence>
<evidence type="ECO:0000256" key="4">
    <source>
        <dbReference type="ARBA" id="ARBA00022679"/>
    </source>
</evidence>
<organism evidence="23 24">
    <name type="scientific">Allosphingosinicella humi</name>
    <dbReference type="NCBI Taxonomy" id="2068657"/>
    <lineage>
        <taxon>Bacteria</taxon>
        <taxon>Pseudomonadati</taxon>
        <taxon>Pseudomonadota</taxon>
        <taxon>Alphaproteobacteria</taxon>
        <taxon>Sphingomonadales</taxon>
        <taxon>Sphingomonadaceae</taxon>
        <taxon>Allosphingosinicella</taxon>
    </lineage>
</organism>
<dbReference type="InterPro" id="IPR012309">
    <property type="entry name" value="DNA_ligase_ATP-dep_C"/>
</dbReference>
<evidence type="ECO:0000256" key="3">
    <source>
        <dbReference type="ARBA" id="ARBA00022598"/>
    </source>
</evidence>
<evidence type="ECO:0000313" key="24">
    <source>
        <dbReference type="Proteomes" id="UP000245916"/>
    </source>
</evidence>
<keyword evidence="16" id="KW-0234">DNA repair</keyword>
<dbReference type="InterPro" id="IPR052171">
    <property type="entry name" value="NHEJ_LigD"/>
</dbReference>
<evidence type="ECO:0000256" key="13">
    <source>
        <dbReference type="ARBA" id="ARBA00022932"/>
    </source>
</evidence>
<dbReference type="Gene3D" id="3.30.1490.70">
    <property type="match status" value="1"/>
</dbReference>
<dbReference type="GO" id="GO:0003910">
    <property type="term" value="F:DNA ligase (ATP) activity"/>
    <property type="evidence" value="ECO:0007669"/>
    <property type="project" value="UniProtKB-EC"/>
</dbReference>
<evidence type="ECO:0000256" key="19">
    <source>
        <dbReference type="ARBA" id="ARBA00029943"/>
    </source>
</evidence>
<dbReference type="InterPro" id="IPR014144">
    <property type="entry name" value="LigD_PE_domain"/>
</dbReference>
<name>A0A2U2IZP2_9SPHN</name>
<dbReference type="GO" id="GO:0006281">
    <property type="term" value="P:DNA repair"/>
    <property type="evidence" value="ECO:0007669"/>
    <property type="project" value="UniProtKB-KW"/>
</dbReference>
<dbReference type="EC" id="6.5.1.1" evidence="2"/>
<dbReference type="Pfam" id="PF04679">
    <property type="entry name" value="DNA_ligase_A_C"/>
    <property type="match status" value="1"/>
</dbReference>
<keyword evidence="14" id="KW-0238">DNA-binding</keyword>
<evidence type="ECO:0000256" key="5">
    <source>
        <dbReference type="ARBA" id="ARBA00022695"/>
    </source>
</evidence>
<keyword evidence="15" id="KW-0233">DNA recombination</keyword>
<sequence>MARTNSDPLATYKKKRDFTKTSEPAGTVADSGGRDFMVQKHDATRLHFDFRLELDGVLKSWAVTRGPSPNPDDKRLAVRTEDHPLDYATFEGTIPKGQYGGGTVMLWDRGTWTPVPGKDPRKTLEEGHLHFTLDGERMKGEWVMFRLKPRGRERTENWILRKVEDVHAGPTGALTEKFLTSVKTGRTMNKIAEAMDAVWTSEGEVKAPPRSGEGDRDAKRRGGGGGGATAANAAAPPPRSARSPSPSRGGSKPPKFHAVQKATLVDHVPSGSAWLHEMKYDGYRCLLALGGGKAKIYTRTGLDWTDKFPEIAAAAREIEVGSALLDGEIVHVDENGGTSFSALQQAISEGGRGLTLFLFDALEIAGESLTKLPNLERKARLASLIGDGQPPFILYADHIVSHGEKLLKGMCDAGQEGIISKRADAPYRGARTKNWLKIKCTRRQEFVIVGWTPSESKGRALRALLLAVHEDGKLRYVGKTGTGFSMATLQELREKLGEIEVKKAPVEAPRSETRGAHWVKPELVAEVAFAEFTSEGVVRHASFLGLRDDKSAEDVVEERPQPVEPAPVDDIKITNPGRVIFPEAKITKGQLADYYRAVAPLMLEWTANRPVSLVRCPQGRAKKCFFQKHDSGSFGKHVLHVPVKEKKGGTEDYLYVADASGLLACVQMGTIEFHGWGSKVEDIEKPDRLIFDLDPDEGLGFDAVKKAARDIKRHLADMGLQTFPLLTGGKGLHIVVPLTPKAEWPAVKDFANRFALALAEGEPDRFTATMSKAKRKGRIFLDWLRNQRGATAIMPYSARAREGATVSAPIVWDELDEMESGGRFSVKDAETLLERASGRLLQGWGEAAQALPDL</sequence>
<keyword evidence="4" id="KW-0808">Transferase</keyword>
<keyword evidence="17" id="KW-0464">Manganese</keyword>
<dbReference type="RefSeq" id="WP_109269651.1">
    <property type="nucleotide sequence ID" value="NZ_QFFF01000001.1"/>
</dbReference>
<dbReference type="GO" id="GO:0004527">
    <property type="term" value="F:exonuclease activity"/>
    <property type="evidence" value="ECO:0007669"/>
    <property type="project" value="UniProtKB-KW"/>
</dbReference>
<evidence type="ECO:0000256" key="11">
    <source>
        <dbReference type="ARBA" id="ARBA00022839"/>
    </source>
</evidence>
<dbReference type="Pfam" id="PF21686">
    <property type="entry name" value="LigD_Prim-Pol"/>
    <property type="match status" value="1"/>
</dbReference>
<dbReference type="CDD" id="cd07971">
    <property type="entry name" value="OBF_DNA_ligase_LigD"/>
    <property type="match status" value="1"/>
</dbReference>
<dbReference type="Gene3D" id="3.90.920.10">
    <property type="entry name" value="DNA primase, PRIM domain"/>
    <property type="match status" value="1"/>
</dbReference>
<dbReference type="GO" id="GO:0003887">
    <property type="term" value="F:DNA-directed DNA polymerase activity"/>
    <property type="evidence" value="ECO:0007669"/>
    <property type="project" value="UniProtKB-KW"/>
</dbReference>
<evidence type="ECO:0000256" key="12">
    <source>
        <dbReference type="ARBA" id="ARBA00022840"/>
    </source>
</evidence>
<dbReference type="PANTHER" id="PTHR42705:SF2">
    <property type="entry name" value="BIFUNCTIONAL NON-HOMOLOGOUS END JOINING PROTEIN LIGD"/>
    <property type="match status" value="1"/>
</dbReference>
<evidence type="ECO:0000256" key="1">
    <source>
        <dbReference type="ARBA" id="ARBA00001936"/>
    </source>
</evidence>
<keyword evidence="11" id="KW-0269">Exonuclease</keyword>
<dbReference type="NCBIfam" id="TIGR02778">
    <property type="entry name" value="ligD_pol"/>
    <property type="match status" value="1"/>
</dbReference>
<keyword evidence="9" id="KW-0227">DNA damage</keyword>
<dbReference type="GO" id="GO:0005524">
    <property type="term" value="F:ATP binding"/>
    <property type="evidence" value="ECO:0007669"/>
    <property type="project" value="UniProtKB-KW"/>
</dbReference>
<evidence type="ECO:0000256" key="20">
    <source>
        <dbReference type="ARBA" id="ARBA00034003"/>
    </source>
</evidence>
<dbReference type="InterPro" id="IPR014145">
    <property type="entry name" value="LigD_pol_dom"/>
</dbReference>
<comment type="caution">
    <text evidence="23">The sequence shown here is derived from an EMBL/GenBank/DDBJ whole genome shotgun (WGS) entry which is preliminary data.</text>
</comment>
<evidence type="ECO:0000256" key="15">
    <source>
        <dbReference type="ARBA" id="ARBA00023172"/>
    </source>
</evidence>
<evidence type="ECO:0000256" key="6">
    <source>
        <dbReference type="ARBA" id="ARBA00022722"/>
    </source>
</evidence>
<dbReference type="InterPro" id="IPR014146">
    <property type="entry name" value="LigD_ligase_dom"/>
</dbReference>
<protein>
    <recommendedName>
        <fullName evidence="2">DNA ligase (ATP)</fullName>
        <ecNumber evidence="2">6.5.1.1</ecNumber>
    </recommendedName>
    <alternativeName>
        <fullName evidence="19">NHEJ DNA polymerase</fullName>
    </alternativeName>
</protein>
<evidence type="ECO:0000256" key="16">
    <source>
        <dbReference type="ARBA" id="ARBA00023204"/>
    </source>
</evidence>
<evidence type="ECO:0000259" key="22">
    <source>
        <dbReference type="PROSITE" id="PS50160"/>
    </source>
</evidence>
<dbReference type="AlphaFoldDB" id="A0A2U2IZP2"/>
<reference evidence="23 24" key="1">
    <citation type="submission" date="2018-05" db="EMBL/GenBank/DDBJ databases">
        <title>Genome of Sphingosinicella humi QZX222.</title>
        <authorList>
            <person name="Qiao Z."/>
            <person name="Wang G."/>
        </authorList>
    </citation>
    <scope>NUCLEOTIDE SEQUENCE [LARGE SCALE GENOMIC DNA]</scope>
    <source>
        <strain evidence="23 24">QZX222</strain>
    </source>
</reference>
<dbReference type="Pfam" id="PF13298">
    <property type="entry name" value="LigD_N"/>
    <property type="match status" value="1"/>
</dbReference>
<comment type="cofactor">
    <cofactor evidence="1">
        <name>Mn(2+)</name>
        <dbReference type="ChEBI" id="CHEBI:29035"/>
    </cofactor>
</comment>
<evidence type="ECO:0000256" key="8">
    <source>
        <dbReference type="ARBA" id="ARBA00022741"/>
    </source>
</evidence>
<evidence type="ECO:0000313" key="23">
    <source>
        <dbReference type="EMBL" id="PWG01511.1"/>
    </source>
</evidence>
<gene>
    <name evidence="23" type="primary">ligD</name>
    <name evidence="23" type="ORF">DF286_00480</name>
</gene>
<evidence type="ECO:0000256" key="18">
    <source>
        <dbReference type="ARBA" id="ARBA00023268"/>
    </source>
</evidence>
<dbReference type="Gene3D" id="2.40.50.140">
    <property type="entry name" value="Nucleic acid-binding proteins"/>
    <property type="match status" value="1"/>
</dbReference>
<dbReference type="InterPro" id="IPR014143">
    <property type="entry name" value="NHEJ_ligase_prk"/>
</dbReference>
<dbReference type="NCBIfam" id="TIGR02776">
    <property type="entry name" value="NHEJ_ligase_prk"/>
    <property type="match status" value="1"/>
</dbReference>
<dbReference type="EMBL" id="QFFF01000001">
    <property type="protein sequence ID" value="PWG01511.1"/>
    <property type="molecule type" value="Genomic_DNA"/>
</dbReference>
<keyword evidence="3 23" id="KW-0436">Ligase</keyword>
<dbReference type="Proteomes" id="UP000245916">
    <property type="component" value="Unassembled WGS sequence"/>
</dbReference>
<keyword evidence="10" id="KW-0378">Hydrolase</keyword>
<comment type="catalytic activity">
    <reaction evidence="20">
        <text>ATP + (deoxyribonucleotide)n-3'-hydroxyl + 5'-phospho-(deoxyribonucleotide)m = (deoxyribonucleotide)n+m + AMP + diphosphate.</text>
        <dbReference type="EC" id="6.5.1.1"/>
    </reaction>
</comment>
<evidence type="ECO:0000256" key="9">
    <source>
        <dbReference type="ARBA" id="ARBA00022763"/>
    </source>
</evidence>
<keyword evidence="8" id="KW-0547">Nucleotide-binding</keyword>
<dbReference type="CDD" id="cd07906">
    <property type="entry name" value="Adenylation_DNA_ligase_LigD_LigC"/>
    <property type="match status" value="1"/>
</dbReference>
<feature type="compositionally biased region" description="Basic and acidic residues" evidence="21">
    <location>
        <begin position="203"/>
        <end position="220"/>
    </location>
</feature>
<dbReference type="Gene3D" id="3.30.470.30">
    <property type="entry name" value="DNA ligase/mRNA capping enzyme"/>
    <property type="match status" value="1"/>
</dbReference>
<dbReference type="PROSITE" id="PS50160">
    <property type="entry name" value="DNA_LIGASE_A3"/>
    <property type="match status" value="1"/>
</dbReference>
<evidence type="ECO:0000256" key="2">
    <source>
        <dbReference type="ARBA" id="ARBA00012727"/>
    </source>
</evidence>
<evidence type="ECO:0000256" key="7">
    <source>
        <dbReference type="ARBA" id="ARBA00022723"/>
    </source>
</evidence>
<dbReference type="SUPFAM" id="SSF56091">
    <property type="entry name" value="DNA ligase/mRNA capping enzyme, catalytic domain"/>
    <property type="match status" value="1"/>
</dbReference>
<feature type="domain" description="ATP-dependent DNA ligase family profile" evidence="22">
    <location>
        <begin position="356"/>
        <end position="439"/>
    </location>
</feature>
<dbReference type="GO" id="GO:0006310">
    <property type="term" value="P:DNA recombination"/>
    <property type="evidence" value="ECO:0007669"/>
    <property type="project" value="UniProtKB-KW"/>
</dbReference>
<dbReference type="CDD" id="cd04862">
    <property type="entry name" value="PaeLigD_Pol_like"/>
    <property type="match status" value="1"/>
</dbReference>
<evidence type="ECO:0000256" key="21">
    <source>
        <dbReference type="SAM" id="MobiDB-lite"/>
    </source>
</evidence>
<keyword evidence="5" id="KW-0548">Nucleotidyltransferase</keyword>
<dbReference type="NCBIfam" id="TIGR02779">
    <property type="entry name" value="NHEJ_ligase_lig"/>
    <property type="match status" value="1"/>
</dbReference>
<dbReference type="InterPro" id="IPR033651">
    <property type="entry name" value="PaeLigD_Pol-like"/>
</dbReference>
<dbReference type="NCBIfam" id="NF004628">
    <property type="entry name" value="PRK05972.1"/>
    <property type="match status" value="1"/>
</dbReference>
<keyword evidence="12" id="KW-0067">ATP-binding</keyword>
<dbReference type="PANTHER" id="PTHR42705">
    <property type="entry name" value="BIFUNCTIONAL NON-HOMOLOGOUS END JOINING PROTEIN LIGD"/>
    <property type="match status" value="1"/>
</dbReference>
<dbReference type="GO" id="GO:0046872">
    <property type="term" value="F:metal ion binding"/>
    <property type="evidence" value="ECO:0007669"/>
    <property type="project" value="UniProtKB-KW"/>
</dbReference>
<dbReference type="GO" id="GO:0003677">
    <property type="term" value="F:DNA binding"/>
    <property type="evidence" value="ECO:0007669"/>
    <property type="project" value="UniProtKB-KW"/>
</dbReference>
<evidence type="ECO:0000256" key="14">
    <source>
        <dbReference type="ARBA" id="ARBA00023125"/>
    </source>
</evidence>
<dbReference type="Pfam" id="PF01068">
    <property type="entry name" value="DNA_ligase_A_M"/>
    <property type="match status" value="1"/>
</dbReference>
<evidence type="ECO:0000256" key="10">
    <source>
        <dbReference type="ARBA" id="ARBA00022801"/>
    </source>
</evidence>
<proteinExistence type="predicted"/>
<dbReference type="OrthoDB" id="9802472at2"/>
<keyword evidence="6" id="KW-0540">Nuclease</keyword>
<feature type="region of interest" description="Disordered" evidence="21">
    <location>
        <begin position="200"/>
        <end position="255"/>
    </location>
</feature>
<dbReference type="InterPro" id="IPR012340">
    <property type="entry name" value="NA-bd_OB-fold"/>
</dbReference>
<keyword evidence="18" id="KW-0511">Multifunctional enzyme</keyword>
<accession>A0A2U2IZP2</accession>
<feature type="region of interest" description="Disordered" evidence="21">
    <location>
        <begin position="1"/>
        <end position="31"/>
    </location>
</feature>
<keyword evidence="7" id="KW-0479">Metal-binding</keyword>
<keyword evidence="13" id="KW-0239">DNA-directed DNA polymerase</keyword>
<dbReference type="SUPFAM" id="SSF50249">
    <property type="entry name" value="Nucleic acid-binding proteins"/>
    <property type="match status" value="1"/>
</dbReference>
<dbReference type="InterPro" id="IPR012310">
    <property type="entry name" value="DNA_ligase_ATP-dep_cent"/>
</dbReference>
<feature type="compositionally biased region" description="Low complexity" evidence="21">
    <location>
        <begin position="229"/>
        <end position="253"/>
    </location>
</feature>
<keyword evidence="24" id="KW-1185">Reference proteome</keyword>
<dbReference type="NCBIfam" id="TIGR02777">
    <property type="entry name" value="LigD_PE_dom"/>
    <property type="match status" value="1"/>
</dbReference>